<accession>A0A6B2KNB4</accession>
<reference evidence="2 3" key="1">
    <citation type="submission" date="2020-02" db="EMBL/GenBank/DDBJ databases">
        <authorList>
            <person name="Yang Z."/>
        </authorList>
    </citation>
    <scope>NUCLEOTIDE SEQUENCE [LARGE SCALE GENOMIC DNA]</scope>
    <source>
        <strain evidence="2 3">HX-7-9</strain>
    </source>
</reference>
<name>A0A6B2KNB4_9NEIS</name>
<proteinExistence type="predicted"/>
<organism evidence="2 3">
    <name type="scientific">Crenobacter caeni</name>
    <dbReference type="NCBI Taxonomy" id="2705474"/>
    <lineage>
        <taxon>Bacteria</taxon>
        <taxon>Pseudomonadati</taxon>
        <taxon>Pseudomonadota</taxon>
        <taxon>Betaproteobacteria</taxon>
        <taxon>Neisseriales</taxon>
        <taxon>Neisseriaceae</taxon>
        <taxon>Crenobacter</taxon>
    </lineage>
</organism>
<evidence type="ECO:0000313" key="2">
    <source>
        <dbReference type="EMBL" id="NDV11654.1"/>
    </source>
</evidence>
<dbReference type="EMBL" id="JAAGAA010000002">
    <property type="protein sequence ID" value="NDV11654.1"/>
    <property type="molecule type" value="Genomic_DNA"/>
</dbReference>
<keyword evidence="3" id="KW-1185">Reference proteome</keyword>
<feature type="region of interest" description="Disordered" evidence="1">
    <location>
        <begin position="1"/>
        <end position="20"/>
    </location>
</feature>
<protein>
    <submittedName>
        <fullName evidence="2">Uncharacterized protein</fullName>
    </submittedName>
</protein>
<dbReference type="RefSeq" id="WP_163314924.1">
    <property type="nucleotide sequence ID" value="NZ_JAAGAA010000002.1"/>
</dbReference>
<gene>
    <name evidence="2" type="ORF">GZH52_02430</name>
</gene>
<dbReference type="AlphaFoldDB" id="A0A6B2KNB4"/>
<evidence type="ECO:0000256" key="1">
    <source>
        <dbReference type="SAM" id="MobiDB-lite"/>
    </source>
</evidence>
<comment type="caution">
    <text evidence="2">The sequence shown here is derived from an EMBL/GenBank/DDBJ whole genome shotgun (WGS) entry which is preliminary data.</text>
</comment>
<sequence>MSRAVRRARPVDAQKYDEHPPEAAVTLPQDVQGCLALWAEAMRLAVEDAVRYLKGRNRLEAGAAGDAYRSLCWLFEDGTDVGSVRWICVLFDLDVERVRSKLLERAGASRARVYGLLGIDDAERRAA</sequence>
<feature type="compositionally biased region" description="Basic and acidic residues" evidence="1">
    <location>
        <begin position="9"/>
        <end position="20"/>
    </location>
</feature>
<dbReference type="Proteomes" id="UP000482578">
    <property type="component" value="Unassembled WGS sequence"/>
</dbReference>
<evidence type="ECO:0000313" key="3">
    <source>
        <dbReference type="Proteomes" id="UP000482578"/>
    </source>
</evidence>